<dbReference type="RefSeq" id="WP_190613984.1">
    <property type="nucleotide sequence ID" value="NZ_AP018712.1"/>
</dbReference>
<dbReference type="EMBL" id="AP018712">
    <property type="protein sequence ID" value="BBE31447.1"/>
    <property type="molecule type" value="Genomic_DNA"/>
</dbReference>
<dbReference type="GO" id="GO:0110154">
    <property type="term" value="P:RNA decapping"/>
    <property type="evidence" value="ECO:0007669"/>
    <property type="project" value="TreeGrafter"/>
</dbReference>
<evidence type="ECO:0000259" key="1">
    <source>
        <dbReference type="Pfam" id="PF00149"/>
    </source>
</evidence>
<gene>
    <name evidence="2" type="ORF">OSSY52_15880</name>
</gene>
<dbReference type="CDD" id="cd00144">
    <property type="entry name" value="MPP_PPP_family"/>
    <property type="match status" value="1"/>
</dbReference>
<dbReference type="Proteomes" id="UP000516361">
    <property type="component" value="Chromosome"/>
</dbReference>
<dbReference type="InParanoid" id="A0A7G1G8Z6"/>
<proteinExistence type="predicted"/>
<dbReference type="KEGG" id="ocy:OSSY52_15880"/>
<dbReference type="FunCoup" id="A0A7G1G8Z6">
    <property type="interactions" value="4"/>
</dbReference>
<dbReference type="InterPro" id="IPR006186">
    <property type="entry name" value="Ser/Thr-sp_prot-phosphatase"/>
</dbReference>
<name>A0A7G1G8Z6_9BACT</name>
<keyword evidence="3" id="KW-1185">Reference proteome</keyword>
<dbReference type="GO" id="GO:0005737">
    <property type="term" value="C:cytoplasm"/>
    <property type="evidence" value="ECO:0007669"/>
    <property type="project" value="TreeGrafter"/>
</dbReference>
<dbReference type="SUPFAM" id="SSF56300">
    <property type="entry name" value="Metallo-dependent phosphatases"/>
    <property type="match status" value="1"/>
</dbReference>
<protein>
    <submittedName>
        <fullName evidence="2">Serine/threonine protein phosphatase</fullName>
    </submittedName>
</protein>
<dbReference type="InterPro" id="IPR029052">
    <property type="entry name" value="Metallo-depent_PP-like"/>
</dbReference>
<organism evidence="2 3">
    <name type="scientific">Tepiditoga spiralis</name>
    <dbReference type="NCBI Taxonomy" id="2108365"/>
    <lineage>
        <taxon>Bacteria</taxon>
        <taxon>Thermotogati</taxon>
        <taxon>Thermotogota</taxon>
        <taxon>Thermotogae</taxon>
        <taxon>Petrotogales</taxon>
        <taxon>Petrotogaceae</taxon>
        <taxon>Tepiditoga</taxon>
    </lineage>
</organism>
<evidence type="ECO:0000313" key="3">
    <source>
        <dbReference type="Proteomes" id="UP000516361"/>
    </source>
</evidence>
<dbReference type="Gene3D" id="3.60.21.10">
    <property type="match status" value="1"/>
</dbReference>
<feature type="domain" description="Calcineurin-like phosphoesterase" evidence="1">
    <location>
        <begin position="2"/>
        <end position="196"/>
    </location>
</feature>
<reference evidence="2 3" key="1">
    <citation type="submission" date="2018-06" db="EMBL/GenBank/DDBJ databases">
        <title>Genome sequencing of Oceanotoga sp. sy52.</title>
        <authorList>
            <person name="Mori K."/>
        </authorList>
    </citation>
    <scope>NUCLEOTIDE SEQUENCE [LARGE SCALE GENOMIC DNA]</scope>
    <source>
        <strain evidence="3">sy52</strain>
    </source>
</reference>
<dbReference type="PANTHER" id="PTHR42850:SF4">
    <property type="entry name" value="ZINC-DEPENDENT ENDOPOLYPHOSPHATASE"/>
    <property type="match status" value="1"/>
</dbReference>
<dbReference type="PANTHER" id="PTHR42850">
    <property type="entry name" value="METALLOPHOSPHOESTERASE"/>
    <property type="match status" value="1"/>
</dbReference>
<dbReference type="Pfam" id="PF00149">
    <property type="entry name" value="Metallophos"/>
    <property type="match status" value="1"/>
</dbReference>
<sequence>MIASISDIHGCYEQLKKILNQLSKFKIEKTIFLGDYIDRGTKVKETLDLILDYSKTNKSIFLQGNHENMAIDFLYKKNLYNEGVWFKNGAKETLNSLCNSYNNDYIKHIDKKYIFFLKSLENNIYYEYSNYIFVHGGIRDFKLNIEEQDLNCKKENAIKKHYSYLWVREDFLKQEKPYKNKVIIHGHTPVFYLTNYGIKPKNIYESYYKYSKDQDLISIDIDTGCVYGYSLSALLIENNNYYNISIQ</sequence>
<dbReference type="GO" id="GO:0016791">
    <property type="term" value="F:phosphatase activity"/>
    <property type="evidence" value="ECO:0007669"/>
    <property type="project" value="TreeGrafter"/>
</dbReference>
<evidence type="ECO:0000313" key="2">
    <source>
        <dbReference type="EMBL" id="BBE31447.1"/>
    </source>
</evidence>
<dbReference type="AlphaFoldDB" id="A0A7G1G8Z6"/>
<dbReference type="InterPro" id="IPR004843">
    <property type="entry name" value="Calcineurin-like_PHP"/>
</dbReference>
<dbReference type="PRINTS" id="PR00114">
    <property type="entry name" value="STPHPHTASE"/>
</dbReference>
<dbReference type="InterPro" id="IPR050126">
    <property type="entry name" value="Ap4A_hydrolase"/>
</dbReference>
<dbReference type="GO" id="GO:0008803">
    <property type="term" value="F:bis(5'-nucleosyl)-tetraphosphatase (symmetrical) activity"/>
    <property type="evidence" value="ECO:0007669"/>
    <property type="project" value="TreeGrafter"/>
</dbReference>
<accession>A0A7G1G8Z6</accession>